<proteinExistence type="predicted"/>
<protein>
    <submittedName>
        <fullName evidence="2">Extracellular solute-binding protein</fullName>
    </submittedName>
</protein>
<dbReference type="Pfam" id="PF13416">
    <property type="entry name" value="SBP_bac_8"/>
    <property type="match status" value="1"/>
</dbReference>
<organism evidence="2 3">
    <name type="scientific">Microbacterium salsuginis</name>
    <dbReference type="NCBI Taxonomy" id="2722803"/>
    <lineage>
        <taxon>Bacteria</taxon>
        <taxon>Bacillati</taxon>
        <taxon>Actinomycetota</taxon>
        <taxon>Actinomycetes</taxon>
        <taxon>Micrococcales</taxon>
        <taxon>Microbacteriaceae</taxon>
        <taxon>Microbacterium</taxon>
    </lineage>
</organism>
<keyword evidence="3" id="KW-1185">Reference proteome</keyword>
<dbReference type="EMBL" id="JABACI010000004">
    <property type="protein sequence ID" value="NLP85271.1"/>
    <property type="molecule type" value="Genomic_DNA"/>
</dbReference>
<dbReference type="InterPro" id="IPR006059">
    <property type="entry name" value="SBP"/>
</dbReference>
<dbReference type="Gene3D" id="3.40.190.10">
    <property type="entry name" value="Periplasmic binding protein-like II"/>
    <property type="match status" value="2"/>
</dbReference>
<evidence type="ECO:0000313" key="2">
    <source>
        <dbReference type="EMBL" id="NLP85271.1"/>
    </source>
</evidence>
<dbReference type="Proteomes" id="UP001429745">
    <property type="component" value="Unassembled WGS sequence"/>
</dbReference>
<feature type="chain" id="PRO_5047544219" evidence="1">
    <location>
        <begin position="21"/>
        <end position="439"/>
    </location>
</feature>
<dbReference type="RefSeq" id="WP_168913691.1">
    <property type="nucleotide sequence ID" value="NZ_JABACI010000004.1"/>
</dbReference>
<gene>
    <name evidence="2" type="ORF">HF576_15595</name>
</gene>
<evidence type="ECO:0000256" key="1">
    <source>
        <dbReference type="SAM" id="SignalP"/>
    </source>
</evidence>
<dbReference type="InterPro" id="IPR050490">
    <property type="entry name" value="Bact_solute-bd_prot1"/>
</dbReference>
<reference evidence="2 3" key="1">
    <citation type="submission" date="2020-04" db="EMBL/GenBank/DDBJ databases">
        <title>CFH 90308 Microbacterium sp.</title>
        <authorList>
            <person name="Nie G."/>
            <person name="Ming H."/>
            <person name="Xia T."/>
        </authorList>
    </citation>
    <scope>NUCLEOTIDE SEQUENCE [LARGE SCALE GENOMIC DNA]</scope>
    <source>
        <strain evidence="2 3">CFH 90308</strain>
    </source>
</reference>
<dbReference type="PROSITE" id="PS51257">
    <property type="entry name" value="PROKAR_LIPOPROTEIN"/>
    <property type="match status" value="1"/>
</dbReference>
<keyword evidence="1" id="KW-0732">Signal</keyword>
<dbReference type="PANTHER" id="PTHR43649">
    <property type="entry name" value="ARABINOSE-BINDING PROTEIN-RELATED"/>
    <property type="match status" value="1"/>
</dbReference>
<evidence type="ECO:0000313" key="3">
    <source>
        <dbReference type="Proteomes" id="UP001429745"/>
    </source>
</evidence>
<feature type="signal peptide" evidence="1">
    <location>
        <begin position="1"/>
        <end position="20"/>
    </location>
</feature>
<dbReference type="PANTHER" id="PTHR43649:SF12">
    <property type="entry name" value="DIACETYLCHITOBIOSE BINDING PROTEIN DASA"/>
    <property type="match status" value="1"/>
</dbReference>
<comment type="caution">
    <text evidence="2">The sequence shown here is derived from an EMBL/GenBank/DDBJ whole genome shotgun (WGS) entry which is preliminary data.</text>
</comment>
<dbReference type="SUPFAM" id="SSF53850">
    <property type="entry name" value="Periplasmic binding protein-like II"/>
    <property type="match status" value="1"/>
</dbReference>
<accession>A0ABX1KE00</accession>
<name>A0ABX1KE00_9MICO</name>
<sequence length="439" mass="46804">MKSKRAFAVAAVAAATIGLAGCGGGGEAAESTTTADLGEVGGEIQYAWWGGTARNERTQAVIDLYMAQNEDVTVKGTTTDYNAYWEGASVQAAGGNLPCVPQMQNRVMADYSDRGALRPLDDLVEQGVIDVSEIPEGVLDSGRGADGQLYMIPYGAAFGSLMVNQTQVEQAGEDLPENGYDWEWLAEWLTDLTETAGQPSIDLIGANDDQLEGWVRSRGGNLYEDGALGFDREDLVEFWNYSEELREAGVTISAERASELMGVPLEQMPFSRGQQAAFFWPANGLSSAQATIDGVAPGSTLTAYVMPSGEGGPGNALWLSGLSIAEDCDNVATAADFIDFFINDEEAALAYESDNGANTNNANLAALLESPDTPESKKTELELYAYLAESDIAPVVYGKAYQSIFLDALNRYYQQVAFGEMTVEEAADAFIAEAEGTLG</sequence>